<evidence type="ECO:0000313" key="13">
    <source>
        <dbReference type="EMBL" id="KAF4358100.1"/>
    </source>
</evidence>
<accession>A0A7J6GW15</accession>
<dbReference type="Proteomes" id="UP000525078">
    <property type="component" value="Unassembled WGS sequence"/>
</dbReference>
<dbReference type="PANTHER" id="PTHR31734">
    <property type="entry name" value="AUXIN-RESPONSIVE PROTEIN IAA17"/>
    <property type="match status" value="1"/>
</dbReference>
<dbReference type="GO" id="GO:0006355">
    <property type="term" value="P:regulation of DNA-templated transcription"/>
    <property type="evidence" value="ECO:0007669"/>
    <property type="project" value="InterPro"/>
</dbReference>
<dbReference type="InterPro" id="IPR053793">
    <property type="entry name" value="PB1-like"/>
</dbReference>
<evidence type="ECO:0000256" key="6">
    <source>
        <dbReference type="ARBA" id="ARBA00023163"/>
    </source>
</evidence>
<evidence type="ECO:0000313" key="14">
    <source>
        <dbReference type="EMBL" id="KAF4387134.1"/>
    </source>
</evidence>
<dbReference type="PROSITE" id="PS51745">
    <property type="entry name" value="PB1"/>
    <property type="match status" value="1"/>
</dbReference>
<name>A0A7J6GW15_CANSA</name>
<dbReference type="EMBL" id="JAATIQ010000080">
    <property type="protein sequence ID" value="KAF4387134.1"/>
    <property type="molecule type" value="Genomic_DNA"/>
</dbReference>
<dbReference type="PANTHER" id="PTHR31734:SF8">
    <property type="entry name" value="AUXIN-RESPONSIVE PROTEIN IAA24"/>
    <property type="match status" value="1"/>
</dbReference>
<dbReference type="FunFam" id="3.10.20.90:FF:000078">
    <property type="entry name" value="Auxin-responsive protein"/>
    <property type="match status" value="1"/>
</dbReference>
<gene>
    <name evidence="13" type="ORF">F8388_009383</name>
    <name evidence="14" type="ORF">G4B88_024706</name>
</gene>
<feature type="domain" description="PB1" evidence="12">
    <location>
        <begin position="119"/>
        <end position="207"/>
    </location>
</feature>
<dbReference type="Proteomes" id="UP000583929">
    <property type="component" value="Unassembled WGS sequence"/>
</dbReference>
<sequence>MEIMTVKSTIQDHDDDSLNLSLGLPGSNKRAAAEELAEDSRSKSTKCSRSVLITGNNKSSTQQQAVVGWPPIRSYRKNNTHHQTVITAMKKAKTSSSTEYSSSSSVSVVEVSNSGGGGGSYVKVSVDGAPYLRKIDVKVYKSYGELVKALENMFGGVCIGNYSETEGYSGSEYAPTYQDKDGDWMLLGDVPWNMFVCSCKRMRIMKGSEARGLASST</sequence>
<keyword evidence="4 10" id="KW-0678">Repressor</keyword>
<dbReference type="OrthoDB" id="1926344at2759"/>
<dbReference type="Gene3D" id="3.10.20.90">
    <property type="entry name" value="Phosphatidylinositol 3-kinase Catalytic Subunit, Chain A, domain 1"/>
    <property type="match status" value="1"/>
</dbReference>
<dbReference type="AlphaFoldDB" id="A0A7J6GW15"/>
<evidence type="ECO:0000313" key="16">
    <source>
        <dbReference type="Proteomes" id="UP000583929"/>
    </source>
</evidence>
<dbReference type="GO" id="GO:0005634">
    <property type="term" value="C:nucleus"/>
    <property type="evidence" value="ECO:0007669"/>
    <property type="project" value="UniProtKB-SubCell"/>
</dbReference>
<organism evidence="14 16">
    <name type="scientific">Cannabis sativa</name>
    <name type="common">Hemp</name>
    <name type="synonym">Marijuana</name>
    <dbReference type="NCBI Taxonomy" id="3483"/>
    <lineage>
        <taxon>Eukaryota</taxon>
        <taxon>Viridiplantae</taxon>
        <taxon>Streptophyta</taxon>
        <taxon>Embryophyta</taxon>
        <taxon>Tracheophyta</taxon>
        <taxon>Spermatophyta</taxon>
        <taxon>Magnoliopsida</taxon>
        <taxon>eudicotyledons</taxon>
        <taxon>Gunneridae</taxon>
        <taxon>Pentapetalae</taxon>
        <taxon>rosids</taxon>
        <taxon>fabids</taxon>
        <taxon>Rosales</taxon>
        <taxon>Cannabaceae</taxon>
        <taxon>Cannabis</taxon>
    </lineage>
</organism>
<evidence type="ECO:0000256" key="11">
    <source>
        <dbReference type="SAM" id="MobiDB-lite"/>
    </source>
</evidence>
<dbReference type="InterPro" id="IPR033389">
    <property type="entry name" value="AUX/IAA_dom"/>
</dbReference>
<comment type="function">
    <text evidence="9">Aux/IAA proteins are short-lived transcriptional factors that function as repressors of early auxin response genes at low auxin concentrations. Repression is thought to result from the interaction with auxin response factors (ARFs), proteins that bind to the auxin-responsive promoter element (AuxRE). Formation of heterodimers with ARF proteins may alter their ability to modulate early auxin response genes expression.</text>
</comment>
<reference evidence="15 16" key="1">
    <citation type="journal article" date="2020" name="bioRxiv">
        <title>Sequence and annotation of 42 cannabis genomes reveals extensive copy number variation in cannabinoid synthesis and pathogen resistance genes.</title>
        <authorList>
            <person name="Mckernan K.J."/>
            <person name="Helbert Y."/>
            <person name="Kane L.T."/>
            <person name="Ebling H."/>
            <person name="Zhang L."/>
            <person name="Liu B."/>
            <person name="Eaton Z."/>
            <person name="Mclaughlin S."/>
            <person name="Kingan S."/>
            <person name="Baybayan P."/>
            <person name="Concepcion G."/>
            <person name="Jordan M."/>
            <person name="Riva A."/>
            <person name="Barbazuk W."/>
            <person name="Harkins T."/>
        </authorList>
    </citation>
    <scope>NUCLEOTIDE SEQUENCE [LARGE SCALE GENOMIC DNA]</scope>
    <source>
        <strain evidence="15 16">cv. Jamaican Lion 4</strain>
        <strain evidence="14">Father</strain>
        <strain evidence="13">Mother</strain>
        <tissue evidence="14">Leaf</tissue>
    </source>
</reference>
<keyword evidence="16" id="KW-1185">Reference proteome</keyword>
<dbReference type="SUPFAM" id="SSF54277">
    <property type="entry name" value="CAD &amp; PB1 domains"/>
    <property type="match status" value="1"/>
</dbReference>
<evidence type="ECO:0000256" key="9">
    <source>
        <dbReference type="ARBA" id="ARBA00025283"/>
    </source>
</evidence>
<keyword evidence="8 10" id="KW-0927">Auxin signaling pathway</keyword>
<dbReference type="InterPro" id="IPR003311">
    <property type="entry name" value="AUX_IAA"/>
</dbReference>
<evidence type="ECO:0000256" key="8">
    <source>
        <dbReference type="ARBA" id="ARBA00023294"/>
    </source>
</evidence>
<keyword evidence="7 10" id="KW-0539">Nucleus</keyword>
<comment type="caution">
    <text evidence="14">The sequence shown here is derived from an EMBL/GenBank/DDBJ whole genome shotgun (WGS) entry which is preliminary data.</text>
</comment>
<comment type="subcellular location">
    <subcellularLocation>
        <location evidence="1 10">Nucleus</location>
    </subcellularLocation>
</comment>
<evidence type="ECO:0000259" key="12">
    <source>
        <dbReference type="PROSITE" id="PS51745"/>
    </source>
</evidence>
<keyword evidence="6 10" id="KW-0804">Transcription</keyword>
<proteinExistence type="inferred from homology"/>
<protein>
    <recommendedName>
        <fullName evidence="10">Auxin-responsive protein</fullName>
    </recommendedName>
</protein>
<evidence type="ECO:0000256" key="10">
    <source>
        <dbReference type="RuleBase" id="RU004549"/>
    </source>
</evidence>
<evidence type="ECO:0000256" key="5">
    <source>
        <dbReference type="ARBA" id="ARBA00023015"/>
    </source>
</evidence>
<evidence type="ECO:0000256" key="3">
    <source>
        <dbReference type="ARBA" id="ARBA00011726"/>
    </source>
</evidence>
<evidence type="ECO:0000313" key="15">
    <source>
        <dbReference type="Proteomes" id="UP000525078"/>
    </source>
</evidence>
<dbReference type="GO" id="GO:0009734">
    <property type="term" value="P:auxin-activated signaling pathway"/>
    <property type="evidence" value="ECO:0007669"/>
    <property type="project" value="UniProtKB-UniRule"/>
</dbReference>
<evidence type="ECO:0000256" key="4">
    <source>
        <dbReference type="ARBA" id="ARBA00022491"/>
    </source>
</evidence>
<feature type="region of interest" description="Disordered" evidence="11">
    <location>
        <begin position="1"/>
        <end position="26"/>
    </location>
</feature>
<dbReference type="Pfam" id="PF02309">
    <property type="entry name" value="AUX_IAA"/>
    <property type="match status" value="1"/>
</dbReference>
<keyword evidence="5 10" id="KW-0805">Transcription regulation</keyword>
<dbReference type="EMBL" id="JAATIP010000228">
    <property type="protein sequence ID" value="KAF4358100.1"/>
    <property type="molecule type" value="Genomic_DNA"/>
</dbReference>
<evidence type="ECO:0000256" key="2">
    <source>
        <dbReference type="ARBA" id="ARBA00006728"/>
    </source>
</evidence>
<comment type="similarity">
    <text evidence="2 10">Belongs to the Aux/IAA family.</text>
</comment>
<evidence type="ECO:0000256" key="1">
    <source>
        <dbReference type="ARBA" id="ARBA00004123"/>
    </source>
</evidence>
<comment type="subunit">
    <text evidence="3 10">Homodimers and heterodimers.</text>
</comment>
<evidence type="ECO:0000256" key="7">
    <source>
        <dbReference type="ARBA" id="ARBA00023242"/>
    </source>
</evidence>